<dbReference type="Gene3D" id="3.40.50.300">
    <property type="entry name" value="P-loop containing nucleotide triphosphate hydrolases"/>
    <property type="match status" value="1"/>
</dbReference>
<sequence>MENYCILGNPNVGKTSLFNALTGSYEYVGNWSGVTVEKKVGQLKHHLGQLIDLPGTYDLSPISVDETIVTDYLLNNQFTGMINIVDASQLKRNMQLTIQLLELNKPMYIGLNMIDVATKRGIHIDYHKLMKRLKTPIFPVVARTGKGTNYLLGEIKFLGEGAQQHFKLNYGETIENAISDICQAIMAETTHSNYESRFIAIQYLLDNVQIKEELNVKVLDQLLTIRQHLVQTLDGTSIRGEMERIRNQYIDMLLQDIVTYPDEDKQFFSTKIDKILTHKFLGIPIFLGIMWLIFQTTFTWIGTPLSDHLDEFIGGTFTDSVKSVMSHLGLVPFLQDLITDGIIAGVGSVLVFVPQIVVLFFFISLLEDSGYMARIAVLMDRIMESFGLSGKSFIPMIIGFGCNVPSVMAARSIENEKERLTTILIAPFMSCSARLPVYALFVGIFFKENQSLVVLSLYVLGIVMAFLVSTVLTKTVLKNDNAIFIVELPTYRVPSIKTLWRSTWEKAKGFVRKAGTFIFGGSVVIWLLSYVGPHGINVSINDSFLHIIGSFFGMLVEPLGFGTWQAGATLVPGFLAKEVIVSSMAIIYSSGDAGLVHVIQNQFTPLSAYAFMIFILLYIPCVSTVAAIRKETYSWKWTALAVVYPLLTAYVLTFIFYQVGHLFV</sequence>
<keyword evidence="15" id="KW-0479">Metal-binding</keyword>
<accession>A0A077UIQ2</accession>
<dbReference type="InterPro" id="IPR041069">
    <property type="entry name" value="FeoB_Cyto"/>
</dbReference>
<keyword evidence="12 16" id="KW-0472">Membrane</keyword>
<dbReference type="InterPro" id="IPR003373">
    <property type="entry name" value="Fe2_transport_prot-B"/>
</dbReference>
<feature type="transmembrane region" description="Helical" evidence="16">
    <location>
        <begin position="543"/>
        <end position="561"/>
    </location>
</feature>
<feature type="binding site" evidence="14">
    <location>
        <begin position="33"/>
        <end position="37"/>
    </location>
    <ligand>
        <name>GTP</name>
        <dbReference type="ChEBI" id="CHEBI:37565"/>
        <label>1</label>
    </ligand>
</feature>
<dbReference type="PANTHER" id="PTHR43185">
    <property type="entry name" value="FERROUS IRON TRANSPORT PROTEIN B"/>
    <property type="match status" value="1"/>
</dbReference>
<evidence type="ECO:0000256" key="15">
    <source>
        <dbReference type="PIRSR" id="PIRSR603373-2"/>
    </source>
</evidence>
<keyword evidence="9 16" id="KW-0408">Iron</keyword>
<evidence type="ECO:0000256" key="3">
    <source>
        <dbReference type="ARBA" id="ARBA00022448"/>
    </source>
</evidence>
<evidence type="ECO:0000256" key="14">
    <source>
        <dbReference type="PIRSR" id="PIRSR603373-1"/>
    </source>
</evidence>
<proteinExistence type="inferred from homology"/>
<keyword evidence="6 16" id="KW-0812">Transmembrane</keyword>
<dbReference type="GO" id="GO:0005525">
    <property type="term" value="F:GTP binding"/>
    <property type="evidence" value="ECO:0007669"/>
    <property type="project" value="UniProtKB-KW"/>
</dbReference>
<evidence type="ECO:0000256" key="16">
    <source>
        <dbReference type="RuleBase" id="RU362098"/>
    </source>
</evidence>
<keyword evidence="7 14" id="KW-0547">Nucleotide-binding</keyword>
<evidence type="ECO:0000256" key="10">
    <source>
        <dbReference type="ARBA" id="ARBA00023065"/>
    </source>
</evidence>
<gene>
    <name evidence="18" type="primary">feoB_1</name>
    <name evidence="18" type="ORF">ERS140147_01451</name>
</gene>
<organism evidence="18 19">
    <name type="scientific">Staphylococcus schweitzeri</name>
    <dbReference type="NCBI Taxonomy" id="1654388"/>
    <lineage>
        <taxon>Bacteria</taxon>
        <taxon>Bacillati</taxon>
        <taxon>Bacillota</taxon>
        <taxon>Bacilli</taxon>
        <taxon>Bacillales</taxon>
        <taxon>Staphylococcaceae</taxon>
        <taxon>Staphylococcus</taxon>
    </lineage>
</organism>
<feature type="binding site" evidence="14">
    <location>
        <begin position="112"/>
        <end position="115"/>
    </location>
    <ligand>
        <name>GTP</name>
        <dbReference type="ChEBI" id="CHEBI:37565"/>
        <label>1</label>
    </ligand>
</feature>
<dbReference type="Proteomes" id="UP000044616">
    <property type="component" value="Unassembled WGS sequence"/>
</dbReference>
<dbReference type="PROSITE" id="PS51711">
    <property type="entry name" value="G_FEOB"/>
    <property type="match status" value="1"/>
</dbReference>
<feature type="binding site" evidence="15">
    <location>
        <position position="22"/>
    </location>
    <ligand>
        <name>Mg(2+)</name>
        <dbReference type="ChEBI" id="CHEBI:18420"/>
        <label>1</label>
    </ligand>
</feature>
<feature type="domain" description="FeoB-type G" evidence="17">
    <location>
        <begin position="1"/>
        <end position="161"/>
    </location>
</feature>
<dbReference type="EMBL" id="CCEH01000011">
    <property type="protein sequence ID" value="CDR28319.1"/>
    <property type="molecule type" value="Genomic_DNA"/>
</dbReference>
<dbReference type="Gene3D" id="1.10.287.1770">
    <property type="match status" value="1"/>
</dbReference>
<feature type="transmembrane region" description="Helical" evidence="16">
    <location>
        <begin position="280"/>
        <end position="301"/>
    </location>
</feature>
<comment type="subcellular location">
    <subcellularLocation>
        <location evidence="2 16">Cell membrane</location>
        <topology evidence="2 16">Multi-pass membrane protein</topology>
    </subcellularLocation>
</comment>
<dbReference type="Pfam" id="PF17910">
    <property type="entry name" value="FeoB_Cyto"/>
    <property type="match status" value="1"/>
</dbReference>
<name>A0A077UIQ2_9STAP</name>
<evidence type="ECO:0000256" key="4">
    <source>
        <dbReference type="ARBA" id="ARBA00022475"/>
    </source>
</evidence>
<keyword evidence="3 16" id="KW-0813">Transport</keyword>
<evidence type="ECO:0000259" key="17">
    <source>
        <dbReference type="PROSITE" id="PS51711"/>
    </source>
</evidence>
<comment type="function">
    <text evidence="1 16">Probable transporter of a GTP-driven Fe(2+) uptake system.</text>
</comment>
<protein>
    <recommendedName>
        <fullName evidence="13 16">Ferrous iron transport protein B</fullName>
    </recommendedName>
</protein>
<dbReference type="GO" id="GO:0015093">
    <property type="term" value="F:ferrous iron transmembrane transporter activity"/>
    <property type="evidence" value="ECO:0007669"/>
    <property type="project" value="UniProtKB-UniRule"/>
</dbReference>
<dbReference type="CDD" id="cd01879">
    <property type="entry name" value="FeoB"/>
    <property type="match status" value="1"/>
</dbReference>
<dbReference type="Pfam" id="PF07670">
    <property type="entry name" value="Gate"/>
    <property type="match status" value="2"/>
</dbReference>
<dbReference type="GO" id="GO:0005886">
    <property type="term" value="C:plasma membrane"/>
    <property type="evidence" value="ECO:0007669"/>
    <property type="project" value="UniProtKB-SubCell"/>
</dbReference>
<keyword evidence="4" id="KW-1003">Cell membrane</keyword>
<dbReference type="InterPro" id="IPR027417">
    <property type="entry name" value="P-loop_NTPase"/>
</dbReference>
<keyword evidence="15" id="KW-0460">Magnesium</keyword>
<feature type="transmembrane region" description="Helical" evidence="16">
    <location>
        <begin position="510"/>
        <end position="531"/>
    </location>
</feature>
<feature type="transmembrane region" description="Helical" evidence="16">
    <location>
        <begin position="420"/>
        <end position="446"/>
    </location>
</feature>
<dbReference type="InterPro" id="IPR011640">
    <property type="entry name" value="Fe2_transport_prot_B_C"/>
</dbReference>
<evidence type="ECO:0000256" key="11">
    <source>
        <dbReference type="ARBA" id="ARBA00023134"/>
    </source>
</evidence>
<evidence type="ECO:0000256" key="5">
    <source>
        <dbReference type="ARBA" id="ARBA00022496"/>
    </source>
</evidence>
<reference evidence="18 19" key="1">
    <citation type="submission" date="2014-05" db="EMBL/GenBank/DDBJ databases">
        <authorList>
            <person name="Aslett A.Martin."/>
            <person name="De Silva Nishadi"/>
        </authorList>
    </citation>
    <scope>NUCLEOTIDE SEQUENCE [LARGE SCALE GENOMIC DNA]</scope>
</reference>
<dbReference type="PANTHER" id="PTHR43185:SF1">
    <property type="entry name" value="FE(2+) TRANSPORTER FEOB"/>
    <property type="match status" value="1"/>
</dbReference>
<feature type="transmembrane region" description="Helical" evidence="16">
    <location>
        <begin position="608"/>
        <end position="628"/>
    </location>
</feature>
<feature type="binding site" evidence="15">
    <location>
        <position position="20"/>
    </location>
    <ligand>
        <name>Mg(2+)</name>
        <dbReference type="ChEBI" id="CHEBI:18420"/>
        <label>2</label>
    </ligand>
</feature>
<dbReference type="InterPro" id="IPR011642">
    <property type="entry name" value="Gate_dom"/>
</dbReference>
<feature type="transmembrane region" description="Helical" evidence="16">
    <location>
        <begin position="640"/>
        <end position="659"/>
    </location>
</feature>
<evidence type="ECO:0000256" key="1">
    <source>
        <dbReference type="ARBA" id="ARBA00003926"/>
    </source>
</evidence>
<comment type="similarity">
    <text evidence="16">Belongs to the TRAFAC class TrmE-Era-EngA-EngB-Septin-like GTPase superfamily. FeoB GTPase (TC 9.A.8) family.</text>
</comment>
<evidence type="ECO:0000256" key="9">
    <source>
        <dbReference type="ARBA" id="ARBA00023004"/>
    </source>
</evidence>
<evidence type="ECO:0000313" key="18">
    <source>
        <dbReference type="EMBL" id="CDR28319.1"/>
    </source>
</evidence>
<evidence type="ECO:0000313" key="19">
    <source>
        <dbReference type="Proteomes" id="UP000044616"/>
    </source>
</evidence>
<feature type="binding site" evidence="15">
    <location>
        <position position="23"/>
    </location>
    <ligand>
        <name>Mg(2+)</name>
        <dbReference type="ChEBI" id="CHEBI:18420"/>
        <label>2</label>
    </ligand>
</feature>
<feature type="binding site" evidence="14">
    <location>
        <begin position="52"/>
        <end position="55"/>
    </location>
    <ligand>
        <name>GTP</name>
        <dbReference type="ChEBI" id="CHEBI:37565"/>
        <label>1</label>
    </ligand>
</feature>
<keyword evidence="5 16" id="KW-0410">Iron transport</keyword>
<dbReference type="Pfam" id="PF07664">
    <property type="entry name" value="FeoB_C"/>
    <property type="match status" value="1"/>
</dbReference>
<dbReference type="AlphaFoldDB" id="A0A077UIQ2"/>
<dbReference type="InterPro" id="IPR030389">
    <property type="entry name" value="G_FEOB_dom"/>
</dbReference>
<evidence type="ECO:0000256" key="8">
    <source>
        <dbReference type="ARBA" id="ARBA00022989"/>
    </source>
</evidence>
<dbReference type="RefSeq" id="WP_047530801.1">
    <property type="nucleotide sequence ID" value="NZ_CCEH01000011.1"/>
</dbReference>
<evidence type="ECO:0000256" key="6">
    <source>
        <dbReference type="ARBA" id="ARBA00022692"/>
    </source>
</evidence>
<dbReference type="NCBIfam" id="TIGR00437">
    <property type="entry name" value="feoB"/>
    <property type="match status" value="1"/>
</dbReference>
<dbReference type="SUPFAM" id="SSF52540">
    <property type="entry name" value="P-loop containing nucleoside triphosphate hydrolases"/>
    <property type="match status" value="1"/>
</dbReference>
<evidence type="ECO:0000256" key="12">
    <source>
        <dbReference type="ARBA" id="ARBA00023136"/>
    </source>
</evidence>
<dbReference type="FunFam" id="3.40.50.300:FF:001475">
    <property type="entry name" value="Ferrous iron transport protein B"/>
    <property type="match status" value="1"/>
</dbReference>
<feature type="transmembrane region" description="Helical" evidence="16">
    <location>
        <begin position="342"/>
        <end position="366"/>
    </location>
</feature>
<feature type="binding site" evidence="14">
    <location>
        <begin position="8"/>
        <end position="15"/>
    </location>
    <ligand>
        <name>GTP</name>
        <dbReference type="ChEBI" id="CHEBI:37565"/>
        <label>1</label>
    </ligand>
</feature>
<keyword evidence="8 16" id="KW-1133">Transmembrane helix</keyword>
<keyword evidence="10" id="KW-0406">Ion transport</keyword>
<feature type="transmembrane region" description="Helical" evidence="16">
    <location>
        <begin position="452"/>
        <end position="472"/>
    </location>
</feature>
<evidence type="ECO:0000256" key="13">
    <source>
        <dbReference type="NCBIfam" id="TIGR00437"/>
    </source>
</evidence>
<evidence type="ECO:0000256" key="2">
    <source>
        <dbReference type="ARBA" id="ARBA00004651"/>
    </source>
</evidence>
<dbReference type="Pfam" id="PF02421">
    <property type="entry name" value="FeoB_N"/>
    <property type="match status" value="1"/>
</dbReference>
<dbReference type="GO" id="GO:0046872">
    <property type="term" value="F:metal ion binding"/>
    <property type="evidence" value="ECO:0007669"/>
    <property type="project" value="UniProtKB-KW"/>
</dbReference>
<keyword evidence="11 14" id="KW-0342">GTP-binding</keyword>
<evidence type="ECO:0000256" key="7">
    <source>
        <dbReference type="ARBA" id="ARBA00022741"/>
    </source>
</evidence>
<feature type="binding site" evidence="15">
    <location>
        <position position="19"/>
    </location>
    <ligand>
        <name>Mg(2+)</name>
        <dbReference type="ChEBI" id="CHEBI:18420"/>
        <label>2</label>
    </ligand>
</feature>
<dbReference type="InterPro" id="IPR050860">
    <property type="entry name" value="FeoB_GTPase"/>
</dbReference>